<dbReference type="AlphaFoldDB" id="A0A0R3WMU0"/>
<organism evidence="4">
    <name type="scientific">Hydatigena taeniaeformis</name>
    <name type="common">Feline tapeworm</name>
    <name type="synonym">Taenia taeniaeformis</name>
    <dbReference type="NCBI Taxonomy" id="6205"/>
    <lineage>
        <taxon>Eukaryota</taxon>
        <taxon>Metazoa</taxon>
        <taxon>Spiralia</taxon>
        <taxon>Lophotrochozoa</taxon>
        <taxon>Platyhelminthes</taxon>
        <taxon>Cestoda</taxon>
        <taxon>Eucestoda</taxon>
        <taxon>Cyclophyllidea</taxon>
        <taxon>Taeniidae</taxon>
        <taxon>Hydatigera</taxon>
    </lineage>
</organism>
<protein>
    <submittedName>
        <fullName evidence="4">Non-specific serine/threonine protein kinase</fullName>
    </submittedName>
</protein>
<evidence type="ECO:0000313" key="4">
    <source>
        <dbReference type="WBParaSite" id="TTAC_0000207801-mRNA-1"/>
    </source>
</evidence>
<accession>A0A0R3WMU0</accession>
<reference evidence="2 3" key="2">
    <citation type="submission" date="2018-11" db="EMBL/GenBank/DDBJ databases">
        <authorList>
            <consortium name="Pathogen Informatics"/>
        </authorList>
    </citation>
    <scope>NUCLEOTIDE SEQUENCE [LARGE SCALE GENOMIC DNA]</scope>
</reference>
<evidence type="ECO:0000259" key="1">
    <source>
        <dbReference type="Pfam" id="PF24515"/>
    </source>
</evidence>
<name>A0A0R3WMU0_HYDTA</name>
<evidence type="ECO:0000313" key="2">
    <source>
        <dbReference type="EMBL" id="VDM18826.1"/>
    </source>
</evidence>
<dbReference type="Pfam" id="PF24515">
    <property type="entry name" value="ARM_KNTC1_3rd"/>
    <property type="match status" value="1"/>
</dbReference>
<dbReference type="STRING" id="6205.A0A0R3WMU0"/>
<gene>
    <name evidence="2" type="ORF">TTAC_LOCUS2065</name>
</gene>
<dbReference type="WBParaSite" id="TTAC_0000207801-mRNA-1">
    <property type="protein sequence ID" value="TTAC_0000207801-mRNA-1"/>
    <property type="gene ID" value="TTAC_0000207801"/>
</dbReference>
<evidence type="ECO:0000313" key="3">
    <source>
        <dbReference type="Proteomes" id="UP000274429"/>
    </source>
</evidence>
<reference evidence="4" key="1">
    <citation type="submission" date="2017-02" db="UniProtKB">
        <authorList>
            <consortium name="WormBaseParasite"/>
        </authorList>
    </citation>
    <scope>IDENTIFICATION</scope>
</reference>
<sequence length="812" mass="90302">MMKRGDPDSITNLLSEGLRLAVEYATKLELVISVSLPMVGALISLCFEEACNGSVRGVDTIVQQDLPVDMTIVNSHKDLMEHFFGVLREHVNQWMSHALGRLFSAPRLDLPLAFSLAVSLPFSVSGAQLHQIVAANPRAANKIQVIASMIFKAANYFPAEVSQQMAEKAQCLSMNAKWDSALRTYGLRLSRRDPQPDVVLGHLLNILPSLCRQFTVTTPISLGSETAYSKPLPPISEIVEFCKDFHQDVRKALLDHLEILLRTLFSQKFSASGVVDDLASFREFSKAKLSRASDVHKALLQIAISDSNFREETLVTTLKRNLASTSPYDYEQLYFLLDCIGCYEDMGQAPRMYVLLDFLQHYSLKSTRDAMSSRSVAASINEDWNLSDNIRIAVVSNGLKTLGKTGLLRLSPGITFSTLPVGAKFFSHTLAADRAAAKVWEEALACKRIIRSYLSRAYHLLLTVKDKMKLLMFLGETFSHFQDGPIKLMFLKMAVRLINGWGFQENISNSVTHSHSSSTLFADGSTVSSTRSSVQAGERVSQCIKRALEEAELCRQKLAIEACLHRHFIIRFWPDILTRAASSSVLVDLLLNKSCLVYGSDSRDPVVAYHRREEVLAMLAGALRELLSLQGVNFHSWALQVLWQRLRLPKSIRPPEGSVTESSDHSGGGPVDLNATAIVFDPNGSVLLPGEEADLSFNTTISSPNTFDIWKSEGRGEVAEPSERDFVLGEVIITAAATEGDGDDEILRIIAEWCLVRPLSPEVLRSLSPQEVKKRWRAVRFILRCRKLPFSDPSVSQVVEYLRTLAEIAKQK</sequence>
<dbReference type="OrthoDB" id="343783at2759"/>
<dbReference type="EMBL" id="UYWX01000727">
    <property type="protein sequence ID" value="VDM18826.1"/>
    <property type="molecule type" value="Genomic_DNA"/>
</dbReference>
<dbReference type="Proteomes" id="UP000274429">
    <property type="component" value="Unassembled WGS sequence"/>
</dbReference>
<feature type="domain" description="KNTC1 third ARM-repeats" evidence="1">
    <location>
        <begin position="237"/>
        <end position="337"/>
    </location>
</feature>
<keyword evidence="3" id="KW-1185">Reference proteome</keyword>
<proteinExistence type="predicted"/>
<dbReference type="InterPro" id="IPR055405">
    <property type="entry name" value="ARM_KNTC1_3rd"/>
</dbReference>